<feature type="region of interest" description="Disordered" evidence="1">
    <location>
        <begin position="71"/>
        <end position="92"/>
    </location>
</feature>
<feature type="compositionally biased region" description="Polar residues" evidence="1">
    <location>
        <begin position="7"/>
        <end position="21"/>
    </location>
</feature>
<dbReference type="Proteomes" id="UP001457282">
    <property type="component" value="Unassembled WGS sequence"/>
</dbReference>
<gene>
    <name evidence="2" type="ORF">M0R45_006802</name>
</gene>
<protein>
    <submittedName>
        <fullName evidence="2">Uncharacterized protein</fullName>
    </submittedName>
</protein>
<evidence type="ECO:0000313" key="2">
    <source>
        <dbReference type="EMBL" id="KAK9951355.1"/>
    </source>
</evidence>
<name>A0AAW1YSA3_RUBAR</name>
<feature type="region of interest" description="Disordered" evidence="1">
    <location>
        <begin position="1"/>
        <end position="21"/>
    </location>
</feature>
<accession>A0AAW1YSA3</accession>
<evidence type="ECO:0000256" key="1">
    <source>
        <dbReference type="SAM" id="MobiDB-lite"/>
    </source>
</evidence>
<dbReference type="EMBL" id="JBEDUW010000001">
    <property type="protein sequence ID" value="KAK9951355.1"/>
    <property type="molecule type" value="Genomic_DNA"/>
</dbReference>
<keyword evidence="3" id="KW-1185">Reference proteome</keyword>
<evidence type="ECO:0000313" key="3">
    <source>
        <dbReference type="Proteomes" id="UP001457282"/>
    </source>
</evidence>
<sequence>MPLLLPSSYTPSHSNSNPAIITPLQSKPCPPPLSIIIKSNLHFHQNHHKSPFSLTVPYSYPYLINPSPQSPNHQFCHHHHKPVAKPSPARPTTRAFSPLQTHGLFFTTTYHNTHHKPVAPTHSFTSPPHLPVPITTYNGVHGLEMVAGGDGSLGEQRPEHGLKAQLDRRQRLV</sequence>
<dbReference type="AlphaFoldDB" id="A0AAW1YSA3"/>
<reference evidence="2 3" key="1">
    <citation type="journal article" date="2023" name="G3 (Bethesda)">
        <title>A chromosome-length genome assembly and annotation of blackberry (Rubus argutus, cv. 'Hillquist').</title>
        <authorList>
            <person name="Bruna T."/>
            <person name="Aryal R."/>
            <person name="Dudchenko O."/>
            <person name="Sargent D.J."/>
            <person name="Mead D."/>
            <person name="Buti M."/>
            <person name="Cavallini A."/>
            <person name="Hytonen T."/>
            <person name="Andres J."/>
            <person name="Pham M."/>
            <person name="Weisz D."/>
            <person name="Mascagni F."/>
            <person name="Usai G."/>
            <person name="Natali L."/>
            <person name="Bassil N."/>
            <person name="Fernandez G.E."/>
            <person name="Lomsadze A."/>
            <person name="Armour M."/>
            <person name="Olukolu B."/>
            <person name="Poorten T."/>
            <person name="Britton C."/>
            <person name="Davik J."/>
            <person name="Ashrafi H."/>
            <person name="Aiden E.L."/>
            <person name="Borodovsky M."/>
            <person name="Worthington M."/>
        </authorList>
    </citation>
    <scope>NUCLEOTIDE SEQUENCE [LARGE SCALE GENOMIC DNA]</scope>
    <source>
        <strain evidence="2">PI 553951</strain>
    </source>
</reference>
<organism evidence="2 3">
    <name type="scientific">Rubus argutus</name>
    <name type="common">Southern blackberry</name>
    <dbReference type="NCBI Taxonomy" id="59490"/>
    <lineage>
        <taxon>Eukaryota</taxon>
        <taxon>Viridiplantae</taxon>
        <taxon>Streptophyta</taxon>
        <taxon>Embryophyta</taxon>
        <taxon>Tracheophyta</taxon>
        <taxon>Spermatophyta</taxon>
        <taxon>Magnoliopsida</taxon>
        <taxon>eudicotyledons</taxon>
        <taxon>Gunneridae</taxon>
        <taxon>Pentapetalae</taxon>
        <taxon>rosids</taxon>
        <taxon>fabids</taxon>
        <taxon>Rosales</taxon>
        <taxon>Rosaceae</taxon>
        <taxon>Rosoideae</taxon>
        <taxon>Rosoideae incertae sedis</taxon>
        <taxon>Rubus</taxon>
    </lineage>
</organism>
<proteinExistence type="predicted"/>
<comment type="caution">
    <text evidence="2">The sequence shown here is derived from an EMBL/GenBank/DDBJ whole genome shotgun (WGS) entry which is preliminary data.</text>
</comment>